<evidence type="ECO:0000313" key="2">
    <source>
        <dbReference type="EMBL" id="KAE9542679.1"/>
    </source>
</evidence>
<evidence type="ECO:0000256" key="1">
    <source>
        <dbReference type="SAM" id="MobiDB-lite"/>
    </source>
</evidence>
<feature type="compositionally biased region" description="Polar residues" evidence="1">
    <location>
        <begin position="107"/>
        <end position="120"/>
    </location>
</feature>
<evidence type="ECO:0000313" key="3">
    <source>
        <dbReference type="Proteomes" id="UP000475862"/>
    </source>
</evidence>
<protein>
    <submittedName>
        <fullName evidence="2">Uncharacterized protein</fullName>
    </submittedName>
</protein>
<comment type="caution">
    <text evidence="2">The sequence shown here is derived from an EMBL/GenBank/DDBJ whole genome shotgun (WGS) entry which is preliminary data.</text>
</comment>
<dbReference type="EMBL" id="VYZN01000009">
    <property type="protein sequence ID" value="KAE9542679.1"/>
    <property type="molecule type" value="Genomic_DNA"/>
</dbReference>
<sequence>MESMFSYLPNPSTWNYNLWYTNLITQKLLDRILILKMYRNSLDTKKIRVEVFELLRLDCIILSYNIARHSSTKNLVYNIITKLHVEVLQCFVIVKHKRSEEYDGKTTQEGGSSSSLYPDTQRQRRRIDLESRNGIGTHDSVVMGRMCVELLWLAGLGNATCDHYRGQLTRPSAGRSHRRRRRSGEIKYIGQNIHFAILAENSFMCGNYMIAFFLDTKRTTNRIEKLIVQQIVRDHNTIDEKDHTYLRKFNCVLSNTNVLKNYYNKYLVFDYLNLPTNYRSSCGMLLHVLLLEINLKMSYCSTYFEGIFSL</sequence>
<name>A0A6G0U225_APHGL</name>
<reference evidence="2 3" key="1">
    <citation type="submission" date="2019-08" db="EMBL/GenBank/DDBJ databases">
        <title>The genome of the soybean aphid Biotype 1, its phylome, world population structure and adaptation to the North American continent.</title>
        <authorList>
            <person name="Giordano R."/>
            <person name="Donthu R.K."/>
            <person name="Hernandez A.G."/>
            <person name="Wright C.L."/>
            <person name="Zimin A.V."/>
        </authorList>
    </citation>
    <scope>NUCLEOTIDE SEQUENCE [LARGE SCALE GENOMIC DNA]</scope>
    <source>
        <tissue evidence="2">Whole aphids</tissue>
    </source>
</reference>
<gene>
    <name evidence="2" type="ORF">AGLY_002590</name>
</gene>
<dbReference type="AlphaFoldDB" id="A0A6G0U225"/>
<organism evidence="2 3">
    <name type="scientific">Aphis glycines</name>
    <name type="common">Soybean aphid</name>
    <dbReference type="NCBI Taxonomy" id="307491"/>
    <lineage>
        <taxon>Eukaryota</taxon>
        <taxon>Metazoa</taxon>
        <taxon>Ecdysozoa</taxon>
        <taxon>Arthropoda</taxon>
        <taxon>Hexapoda</taxon>
        <taxon>Insecta</taxon>
        <taxon>Pterygota</taxon>
        <taxon>Neoptera</taxon>
        <taxon>Paraneoptera</taxon>
        <taxon>Hemiptera</taxon>
        <taxon>Sternorrhyncha</taxon>
        <taxon>Aphidomorpha</taxon>
        <taxon>Aphidoidea</taxon>
        <taxon>Aphididae</taxon>
        <taxon>Aphidini</taxon>
        <taxon>Aphis</taxon>
        <taxon>Aphis</taxon>
    </lineage>
</organism>
<keyword evidence="3" id="KW-1185">Reference proteome</keyword>
<accession>A0A6G0U225</accession>
<feature type="region of interest" description="Disordered" evidence="1">
    <location>
        <begin position="102"/>
        <end position="122"/>
    </location>
</feature>
<proteinExistence type="predicted"/>
<dbReference type="Proteomes" id="UP000475862">
    <property type="component" value="Unassembled WGS sequence"/>
</dbReference>